<dbReference type="EMBL" id="KQ460297">
    <property type="protein sequence ID" value="KPJ16232.1"/>
    <property type="molecule type" value="Genomic_DNA"/>
</dbReference>
<dbReference type="AlphaFoldDB" id="A0A194RF68"/>
<dbReference type="Proteomes" id="UP000053240">
    <property type="component" value="Unassembled WGS sequence"/>
</dbReference>
<reference evidence="2 3" key="1">
    <citation type="journal article" date="2015" name="Nat. Commun.">
        <title>Outbred genome sequencing and CRISPR/Cas9 gene editing in butterflies.</title>
        <authorList>
            <person name="Li X."/>
            <person name="Fan D."/>
            <person name="Zhang W."/>
            <person name="Liu G."/>
            <person name="Zhang L."/>
            <person name="Zhao L."/>
            <person name="Fang X."/>
            <person name="Chen L."/>
            <person name="Dong Y."/>
            <person name="Chen Y."/>
            <person name="Ding Y."/>
            <person name="Zhao R."/>
            <person name="Feng M."/>
            <person name="Zhu Y."/>
            <person name="Feng Y."/>
            <person name="Jiang X."/>
            <person name="Zhu D."/>
            <person name="Xiang H."/>
            <person name="Feng X."/>
            <person name="Li S."/>
            <person name="Wang J."/>
            <person name="Zhang G."/>
            <person name="Kronforst M.R."/>
            <person name="Wang W."/>
        </authorList>
    </citation>
    <scope>NUCLEOTIDE SEQUENCE [LARGE SCALE GENOMIC DNA]</scope>
    <source>
        <strain evidence="2">Ya'a_city_454_Pm</strain>
        <tissue evidence="2">Whole body</tissue>
    </source>
</reference>
<dbReference type="InParanoid" id="A0A194RF68"/>
<proteinExistence type="predicted"/>
<accession>A0A194RF68</accession>
<gene>
    <name evidence="2" type="ORF">RR48_08237</name>
</gene>
<keyword evidence="3" id="KW-1185">Reference proteome</keyword>
<evidence type="ECO:0000313" key="2">
    <source>
        <dbReference type="EMBL" id="KPJ16232.1"/>
    </source>
</evidence>
<sequence>MRGVCILTDVAEGPQQRKQSAASTAKARSAAAAENQGLSPAHRSPRSIILSYTHWPTHTIHTSIPRPRPSSLAYYMGYGYKPQ</sequence>
<evidence type="ECO:0000256" key="1">
    <source>
        <dbReference type="SAM" id="MobiDB-lite"/>
    </source>
</evidence>
<protein>
    <submittedName>
        <fullName evidence="2">Uncharacterized protein</fullName>
    </submittedName>
</protein>
<feature type="compositionally biased region" description="Low complexity" evidence="1">
    <location>
        <begin position="16"/>
        <end position="33"/>
    </location>
</feature>
<evidence type="ECO:0000313" key="3">
    <source>
        <dbReference type="Proteomes" id="UP000053240"/>
    </source>
</evidence>
<organism evidence="2 3">
    <name type="scientific">Papilio machaon</name>
    <name type="common">Old World swallowtail butterfly</name>
    <dbReference type="NCBI Taxonomy" id="76193"/>
    <lineage>
        <taxon>Eukaryota</taxon>
        <taxon>Metazoa</taxon>
        <taxon>Ecdysozoa</taxon>
        <taxon>Arthropoda</taxon>
        <taxon>Hexapoda</taxon>
        <taxon>Insecta</taxon>
        <taxon>Pterygota</taxon>
        <taxon>Neoptera</taxon>
        <taxon>Endopterygota</taxon>
        <taxon>Lepidoptera</taxon>
        <taxon>Glossata</taxon>
        <taxon>Ditrysia</taxon>
        <taxon>Papilionoidea</taxon>
        <taxon>Papilionidae</taxon>
        <taxon>Papilioninae</taxon>
        <taxon>Papilio</taxon>
    </lineage>
</organism>
<name>A0A194RF68_PAPMA</name>
<feature type="region of interest" description="Disordered" evidence="1">
    <location>
        <begin position="7"/>
        <end position="44"/>
    </location>
</feature>